<dbReference type="AlphaFoldDB" id="A0A176WEA3"/>
<dbReference type="Proteomes" id="UP000077202">
    <property type="component" value="Unassembled WGS sequence"/>
</dbReference>
<evidence type="ECO:0000256" key="1">
    <source>
        <dbReference type="SAM" id="MobiDB-lite"/>
    </source>
</evidence>
<protein>
    <submittedName>
        <fullName evidence="2">Uncharacterized protein</fullName>
    </submittedName>
</protein>
<dbReference type="EMBL" id="LVLJ01001217">
    <property type="protein sequence ID" value="OAE30931.1"/>
    <property type="molecule type" value="Genomic_DNA"/>
</dbReference>
<evidence type="ECO:0000313" key="3">
    <source>
        <dbReference type="Proteomes" id="UP000077202"/>
    </source>
</evidence>
<organism evidence="2 3">
    <name type="scientific">Marchantia polymorpha subsp. ruderalis</name>
    <dbReference type="NCBI Taxonomy" id="1480154"/>
    <lineage>
        <taxon>Eukaryota</taxon>
        <taxon>Viridiplantae</taxon>
        <taxon>Streptophyta</taxon>
        <taxon>Embryophyta</taxon>
        <taxon>Marchantiophyta</taxon>
        <taxon>Marchantiopsida</taxon>
        <taxon>Marchantiidae</taxon>
        <taxon>Marchantiales</taxon>
        <taxon>Marchantiaceae</taxon>
        <taxon>Marchantia</taxon>
    </lineage>
</organism>
<reference evidence="2" key="1">
    <citation type="submission" date="2016-03" db="EMBL/GenBank/DDBJ databases">
        <title>Mechanisms controlling the formation of the plant cell surface in tip-growing cells are functionally conserved among land plants.</title>
        <authorList>
            <person name="Honkanen S."/>
            <person name="Jones V.A."/>
            <person name="Morieri G."/>
            <person name="Champion C."/>
            <person name="Hetherington A.J."/>
            <person name="Kelly S."/>
            <person name="Saint-Marcoux D."/>
            <person name="Proust H."/>
            <person name="Prescott H."/>
            <person name="Dolan L."/>
        </authorList>
    </citation>
    <scope>NUCLEOTIDE SEQUENCE [LARGE SCALE GENOMIC DNA]</scope>
    <source>
        <tissue evidence="2">Whole gametophyte</tissue>
    </source>
</reference>
<proteinExistence type="predicted"/>
<gene>
    <name evidence="2" type="ORF">AXG93_885s1120</name>
</gene>
<evidence type="ECO:0000313" key="2">
    <source>
        <dbReference type="EMBL" id="OAE30931.1"/>
    </source>
</evidence>
<name>A0A176WEA3_MARPO</name>
<feature type="compositionally biased region" description="Basic and acidic residues" evidence="1">
    <location>
        <begin position="44"/>
        <end position="63"/>
    </location>
</feature>
<comment type="caution">
    <text evidence="2">The sequence shown here is derived from an EMBL/GenBank/DDBJ whole genome shotgun (WGS) entry which is preliminary data.</text>
</comment>
<keyword evidence="3" id="KW-1185">Reference proteome</keyword>
<sequence length="360" mass="41219">MKWNGSEDKADAAMACGGEAGLGRIGKSAIGARVLCTNYEKLEKHSTGRRERTRRDGGNKDAEGPVVKASGTMRRRRRRKRSSGTRRRKRRSIRWRDRENIKKRKQQCSERITDSEKVVDDVKEAVPIADQMRNDSLSLCHHRYRPIPSWAFGSLRVCAALLSSSKSRNLFYSVLFSSVLTYSMAIDQDPERASMQMLPRSLLQMQLEIFQDSFMEPLCLGQTRLAAICKATCAVELQMLLLEGVRAGATYQQQRHLGILKCRNRHGKNVANLLVSLNPLIIALYVHDFKHLESENYQTWKYRRGRLLYYSMSYLHVSSPDSATQSPVSRISTIRWTSMERPLEVIKCTHAGNRQRVVLR</sequence>
<accession>A0A176WEA3</accession>
<feature type="region of interest" description="Disordered" evidence="1">
    <location>
        <begin position="44"/>
        <end position="112"/>
    </location>
</feature>
<feature type="compositionally biased region" description="Basic residues" evidence="1">
    <location>
        <begin position="73"/>
        <end position="93"/>
    </location>
</feature>